<dbReference type="STRING" id="471853.Bcav_4016"/>
<evidence type="ECO:0000313" key="1">
    <source>
        <dbReference type="EMBL" id="ACQ82257.1"/>
    </source>
</evidence>
<accession>C5C5B7</accession>
<dbReference type="EMBL" id="CP001618">
    <property type="protein sequence ID" value="ACQ82257.1"/>
    <property type="molecule type" value="Genomic_DNA"/>
</dbReference>
<dbReference type="AlphaFoldDB" id="C5C5B7"/>
<sequence>MVVTTTRRQVLAFRLRQQHLARRLGAARMGEATATCGVRNSPAGSAPVALLARVNGVSEDRVSAALSGKHLVEVEDPRLVPALVRPEDLAVFTVGGIDTDDASLRVKFGRGAAKALAAAGIRPIEALNRVVEAAHAELAGGVRSTGELSAAMTARLPGPMSLWCQRCGSRHIHESLFRLPSAAGISCLAPRSGRQVRYVRVDKWLGTDVPEVGSPAARDAGRELLRRFLHCYGPATPGEFADWTRTAAGAARHRFAEIADDLQDVSWDGHTGSVLRDDVDELRDARTPSGVRLLPPNDPYLLAPDRAALIPDPSSRTVLWPALSAPGAVVIDGEIVATWRSQKKGTALRVQISPFDRPIATAAALIEQEAHLLADLRGCQRVEVT</sequence>
<gene>
    <name evidence="1" type="ordered locus">Bcav_4016</name>
</gene>
<reference evidence="1 2" key="1">
    <citation type="journal article" date="2009" name="Stand. Genomic Sci.">
        <title>Complete genome sequence of Beutenbergia cavernae type strain (HKI 0122).</title>
        <authorList>
            <person name="Land M."/>
            <person name="Pukall R."/>
            <person name="Abt B."/>
            <person name="Goker M."/>
            <person name="Rohde M."/>
            <person name="Glavina Del Rio T."/>
            <person name="Tice H."/>
            <person name="Copeland A."/>
            <person name="Cheng J.F."/>
            <person name="Lucas S."/>
            <person name="Chen F."/>
            <person name="Nolan M."/>
            <person name="Bruce D."/>
            <person name="Goodwin L."/>
            <person name="Pitluck S."/>
            <person name="Ivanova N."/>
            <person name="Mavromatis K."/>
            <person name="Ovchinnikova G."/>
            <person name="Pati A."/>
            <person name="Chen A."/>
            <person name="Palaniappan K."/>
            <person name="Hauser L."/>
            <person name="Chang Y.J."/>
            <person name="Jefferies C.C."/>
            <person name="Saunders E."/>
            <person name="Brettin T."/>
            <person name="Detter J.C."/>
            <person name="Han C."/>
            <person name="Chain P."/>
            <person name="Bristow J."/>
            <person name="Eisen J.A."/>
            <person name="Markowitz V."/>
            <person name="Hugenholtz P."/>
            <person name="Kyrpides N.C."/>
            <person name="Klenk H.P."/>
            <person name="Lapidus A."/>
        </authorList>
    </citation>
    <scope>NUCLEOTIDE SEQUENCE [LARGE SCALE GENOMIC DNA]</scope>
    <source>
        <strain evidence="2">ATCC BAA-8 / DSM 12333 / NBRC 16432</strain>
    </source>
</reference>
<organism evidence="1 2">
    <name type="scientific">Beutenbergia cavernae (strain ATCC BAA-8 / DSM 12333 / CCUG 43141 / JCM 11478 / NBRC 16432 / NCIMB 13614 / HKI 0122)</name>
    <dbReference type="NCBI Taxonomy" id="471853"/>
    <lineage>
        <taxon>Bacteria</taxon>
        <taxon>Bacillati</taxon>
        <taxon>Actinomycetota</taxon>
        <taxon>Actinomycetes</taxon>
        <taxon>Micrococcales</taxon>
        <taxon>Beutenbergiaceae</taxon>
        <taxon>Beutenbergia</taxon>
    </lineage>
</organism>
<dbReference type="PANTHER" id="PTHR38479:SF2">
    <property type="entry name" value="WINGED HELIX DNA-BINDING DOMAIN-CONTAINING PROTEIN"/>
    <property type="match status" value="1"/>
</dbReference>
<name>C5C5B7_BEUC1</name>
<dbReference type="KEGG" id="bcv:Bcav_4016"/>
<dbReference type="PANTHER" id="PTHR38479">
    <property type="entry name" value="LMO0824 PROTEIN"/>
    <property type="match status" value="1"/>
</dbReference>
<keyword evidence="2" id="KW-1185">Reference proteome</keyword>
<dbReference type="Proteomes" id="UP000007962">
    <property type="component" value="Chromosome"/>
</dbReference>
<protein>
    <recommendedName>
        <fullName evidence="3">Winged helix DNA-binding domain-containing protein</fullName>
    </recommendedName>
</protein>
<proteinExistence type="predicted"/>
<dbReference type="InterPro" id="IPR009351">
    <property type="entry name" value="AlkZ-like"/>
</dbReference>
<dbReference type="Pfam" id="PF06224">
    <property type="entry name" value="AlkZ-like"/>
    <property type="match status" value="1"/>
</dbReference>
<evidence type="ECO:0000313" key="2">
    <source>
        <dbReference type="Proteomes" id="UP000007962"/>
    </source>
</evidence>
<evidence type="ECO:0008006" key="3">
    <source>
        <dbReference type="Google" id="ProtNLM"/>
    </source>
</evidence>
<dbReference type="HOGENOM" id="CLU_047003_1_0_11"/>
<dbReference type="eggNOG" id="COG3214">
    <property type="taxonomic scope" value="Bacteria"/>
</dbReference>